<keyword evidence="2 5" id="KW-0862">Zinc</keyword>
<dbReference type="InterPro" id="IPR000742">
    <property type="entry name" value="EGF"/>
</dbReference>
<evidence type="ECO:0000313" key="8">
    <source>
        <dbReference type="WBParaSite" id="PTRK_0000687500.1"/>
    </source>
</evidence>
<accession>A0A0N4ZGG6</accession>
<dbReference type="WBParaSite" id="PTRK_0000687500.1">
    <property type="protein sequence ID" value="PTRK_0000687500.1"/>
    <property type="gene ID" value="PTRK_0000687500"/>
</dbReference>
<dbReference type="GO" id="GO:0046872">
    <property type="term" value="F:metal ion binding"/>
    <property type="evidence" value="ECO:0007669"/>
    <property type="project" value="UniProtKB-KW"/>
</dbReference>
<dbReference type="PANTHER" id="PTHR10127:SF802">
    <property type="entry name" value="ZINC METALLOPROTEINASE NAS-10"/>
    <property type="match status" value="1"/>
</dbReference>
<dbReference type="Gene3D" id="3.40.390.10">
    <property type="entry name" value="Collagenase (Catalytic Domain)"/>
    <property type="match status" value="1"/>
</dbReference>
<evidence type="ECO:0000256" key="4">
    <source>
        <dbReference type="PROSITE-ProRule" id="PRU01211"/>
    </source>
</evidence>
<proteinExistence type="predicted"/>
<dbReference type="InterPro" id="IPR001506">
    <property type="entry name" value="Peptidase_M12A"/>
</dbReference>
<evidence type="ECO:0000256" key="1">
    <source>
        <dbReference type="ARBA" id="ARBA00022723"/>
    </source>
</evidence>
<comment type="caution">
    <text evidence="4">Lacks conserved residue(s) required for the propagation of feature annotation.</text>
</comment>
<evidence type="ECO:0000259" key="6">
    <source>
        <dbReference type="PROSITE" id="PS51864"/>
    </source>
</evidence>
<evidence type="ECO:0000256" key="5">
    <source>
        <dbReference type="RuleBase" id="RU361183"/>
    </source>
</evidence>
<organism evidence="7 8">
    <name type="scientific">Parastrongyloides trichosuri</name>
    <name type="common">Possum-specific nematode worm</name>
    <dbReference type="NCBI Taxonomy" id="131310"/>
    <lineage>
        <taxon>Eukaryota</taxon>
        <taxon>Metazoa</taxon>
        <taxon>Ecdysozoa</taxon>
        <taxon>Nematoda</taxon>
        <taxon>Chromadorea</taxon>
        <taxon>Rhabditida</taxon>
        <taxon>Tylenchina</taxon>
        <taxon>Panagrolaimomorpha</taxon>
        <taxon>Strongyloidoidea</taxon>
        <taxon>Strongyloididae</taxon>
        <taxon>Parastrongyloides</taxon>
    </lineage>
</organism>
<dbReference type="AlphaFoldDB" id="A0A0N4ZGG6"/>
<dbReference type="Pfam" id="PF01400">
    <property type="entry name" value="Astacin"/>
    <property type="match status" value="1"/>
</dbReference>
<evidence type="ECO:0000256" key="2">
    <source>
        <dbReference type="ARBA" id="ARBA00022833"/>
    </source>
</evidence>
<dbReference type="PANTHER" id="PTHR10127">
    <property type="entry name" value="DISCOIDIN, CUB, EGF, LAMININ , AND ZINC METALLOPROTEASE DOMAIN CONTAINING"/>
    <property type="match status" value="1"/>
</dbReference>
<dbReference type="SUPFAM" id="SSF55486">
    <property type="entry name" value="Metalloproteases ('zincins'), catalytic domain"/>
    <property type="match status" value="1"/>
</dbReference>
<keyword evidence="5" id="KW-0378">Hydrolase</keyword>
<dbReference type="PROSITE" id="PS01186">
    <property type="entry name" value="EGF_2"/>
    <property type="match status" value="1"/>
</dbReference>
<dbReference type="EC" id="3.4.24.-" evidence="5"/>
<dbReference type="GO" id="GO:0004222">
    <property type="term" value="F:metalloendopeptidase activity"/>
    <property type="evidence" value="ECO:0007669"/>
    <property type="project" value="UniProtKB-UniRule"/>
</dbReference>
<keyword evidence="1 5" id="KW-0479">Metal-binding</keyword>
<keyword evidence="7" id="KW-1185">Reference proteome</keyword>
<protein>
    <recommendedName>
        <fullName evidence="5">Metalloendopeptidase</fullName>
        <ecNumber evidence="5">3.4.24.-</ecNumber>
    </recommendedName>
</protein>
<feature type="domain" description="Peptidase M12A" evidence="6">
    <location>
        <begin position="23"/>
        <end position="224"/>
    </location>
</feature>
<dbReference type="PROSITE" id="PS00022">
    <property type="entry name" value="EGF_1"/>
    <property type="match status" value="1"/>
</dbReference>
<dbReference type="PROSITE" id="PS51864">
    <property type="entry name" value="ASTACIN"/>
    <property type="match status" value="1"/>
</dbReference>
<sequence>MMLKHTNSAHYEEEIYNRIIVKRQAYDNRTRVFTLPIPYRCSSTVNESMVMKVIMYLQKNTCIKFTKQDKLEYQKPGLSIKKYSCKSEYENFGMFKKRPTSVRLPGDCSNDFTCILRRLLMALGVKFTHVRHDRDKYVSVKKEHIKKGYKRYFNPLDEENSTTFGMQYDYGSLMQQSVRFLGNPKVDTLIPKLYPYKTMMGAQKRLSFNDRKILNLLYCDYRCKGHENEGRCQYDSYLDPNDCHTCICPRGYDGRFCHVEKHLENSLCKVGPISVGEEEKIIELKGITNCTLRLLGKEGNPIELFLTVDAQPKLRCVENNSPLEVKYRKDRGTTGMLFCGIHRYFELTTETNEALLIYRGLHKDDRLHVRYKINSKIQL</sequence>
<name>A0A0N4ZGG6_PARTI</name>
<reference evidence="8" key="1">
    <citation type="submission" date="2017-02" db="UniProtKB">
        <authorList>
            <consortium name="WormBaseParasite"/>
        </authorList>
    </citation>
    <scope>IDENTIFICATION</scope>
</reference>
<evidence type="ECO:0000313" key="7">
    <source>
        <dbReference type="Proteomes" id="UP000038045"/>
    </source>
</evidence>
<comment type="cofactor">
    <cofactor evidence="5">
        <name>Zn(2+)</name>
        <dbReference type="ChEBI" id="CHEBI:29105"/>
    </cofactor>
    <text evidence="5">Binds 1 zinc ion per subunit.</text>
</comment>
<dbReference type="InterPro" id="IPR024079">
    <property type="entry name" value="MetalloPept_cat_dom_sf"/>
</dbReference>
<dbReference type="Proteomes" id="UP000038045">
    <property type="component" value="Unplaced"/>
</dbReference>
<evidence type="ECO:0000256" key="3">
    <source>
        <dbReference type="ARBA" id="ARBA00023049"/>
    </source>
</evidence>
<keyword evidence="5" id="KW-0645">Protease</keyword>
<dbReference type="GO" id="GO:0006508">
    <property type="term" value="P:proteolysis"/>
    <property type="evidence" value="ECO:0007669"/>
    <property type="project" value="UniProtKB-KW"/>
</dbReference>
<dbReference type="PRINTS" id="PR00480">
    <property type="entry name" value="ASTACIN"/>
</dbReference>
<keyword evidence="3 5" id="KW-0482">Metalloprotease</keyword>